<evidence type="ECO:0000256" key="9">
    <source>
        <dbReference type="SAM" id="SignalP"/>
    </source>
</evidence>
<evidence type="ECO:0000256" key="4">
    <source>
        <dbReference type="ARBA" id="ARBA00022702"/>
    </source>
</evidence>
<keyword evidence="4" id="KW-0372">Hormone</keyword>
<dbReference type="RefSeq" id="XP_025834751.1">
    <property type="nucleotide sequence ID" value="XM_025978966.1"/>
</dbReference>
<dbReference type="Proteomes" id="UP000192223">
    <property type="component" value="Unplaced"/>
</dbReference>
<dbReference type="GeneID" id="112905812"/>
<dbReference type="InParanoid" id="A0A7F5RFK5"/>
<dbReference type="FunCoup" id="A0A7F5RFK5">
    <property type="interactions" value="56"/>
</dbReference>
<dbReference type="KEGG" id="apln:112905812"/>
<evidence type="ECO:0000256" key="6">
    <source>
        <dbReference type="ARBA" id="ARBA00022815"/>
    </source>
</evidence>
<dbReference type="GO" id="GO:0005179">
    <property type="term" value="F:hormone activity"/>
    <property type="evidence" value="ECO:0007669"/>
    <property type="project" value="UniProtKB-KW"/>
</dbReference>
<sequence>MRRLMVLFLILSTIIAMSFAQLNFSTGWGKRASNASPNGGSNENCKTSVEVLMLIYKLIQNEAQRVFECNKFTNDK</sequence>
<dbReference type="AlphaFoldDB" id="A0A7F5RFK5"/>
<dbReference type="GO" id="GO:0007218">
    <property type="term" value="P:neuropeptide signaling pathway"/>
    <property type="evidence" value="ECO:0007669"/>
    <property type="project" value="UniProtKB-KW"/>
</dbReference>
<evidence type="ECO:0000256" key="2">
    <source>
        <dbReference type="ARBA" id="ARBA00006145"/>
    </source>
</evidence>
<evidence type="ECO:0000256" key="1">
    <source>
        <dbReference type="ARBA" id="ARBA00004613"/>
    </source>
</evidence>
<keyword evidence="3" id="KW-0964">Secreted</keyword>
<keyword evidence="6" id="KW-0027">Amidation</keyword>
<dbReference type="OrthoDB" id="6159864at2759"/>
<accession>A0A7F5RFK5</accession>
<dbReference type="GO" id="GO:0005576">
    <property type="term" value="C:extracellular region"/>
    <property type="evidence" value="ECO:0007669"/>
    <property type="project" value="UniProtKB-SubCell"/>
</dbReference>
<feature type="chain" id="PRO_5028952161" evidence="9">
    <location>
        <begin position="21"/>
        <end position="76"/>
    </location>
</feature>
<organism evidence="10 11">
    <name type="scientific">Agrilus planipennis</name>
    <name type="common">Emerald ash borer</name>
    <name type="synonym">Agrilus marcopoli</name>
    <dbReference type="NCBI Taxonomy" id="224129"/>
    <lineage>
        <taxon>Eukaryota</taxon>
        <taxon>Metazoa</taxon>
        <taxon>Ecdysozoa</taxon>
        <taxon>Arthropoda</taxon>
        <taxon>Hexapoda</taxon>
        <taxon>Insecta</taxon>
        <taxon>Pterygota</taxon>
        <taxon>Neoptera</taxon>
        <taxon>Endopterygota</taxon>
        <taxon>Coleoptera</taxon>
        <taxon>Polyphaga</taxon>
        <taxon>Elateriformia</taxon>
        <taxon>Buprestoidea</taxon>
        <taxon>Buprestidae</taxon>
        <taxon>Agrilinae</taxon>
        <taxon>Agrilus</taxon>
    </lineage>
</organism>
<evidence type="ECO:0000256" key="8">
    <source>
        <dbReference type="ARBA" id="ARBA00023320"/>
    </source>
</evidence>
<name>A0A7F5RFK5_AGRPL</name>
<evidence type="ECO:0000256" key="3">
    <source>
        <dbReference type="ARBA" id="ARBA00022525"/>
    </source>
</evidence>
<dbReference type="InterPro" id="IPR002047">
    <property type="entry name" value="Adipokinetic_hormone_CS"/>
</dbReference>
<feature type="signal peptide" evidence="9">
    <location>
        <begin position="1"/>
        <end position="20"/>
    </location>
</feature>
<comment type="similarity">
    <text evidence="2">Belongs to the AKH/HRTH/RPCH family.</text>
</comment>
<evidence type="ECO:0000256" key="7">
    <source>
        <dbReference type="ARBA" id="ARBA00023283"/>
    </source>
</evidence>
<keyword evidence="8" id="KW-0527">Neuropeptide</keyword>
<protein>
    <submittedName>
        <fullName evidence="11">Hypertrehalosaemic prohormone-like</fullName>
    </submittedName>
</protein>
<dbReference type="InterPro" id="IPR010475">
    <property type="entry name" value="AKH/RPCH_hormone"/>
</dbReference>
<gene>
    <name evidence="11" type="primary">LOC112905812</name>
</gene>
<dbReference type="PROSITE" id="PS00256">
    <property type="entry name" value="AKH"/>
    <property type="match status" value="1"/>
</dbReference>
<keyword evidence="5 9" id="KW-0732">Signal</keyword>
<comment type="subcellular location">
    <subcellularLocation>
        <location evidence="1">Secreted</location>
    </subcellularLocation>
</comment>
<evidence type="ECO:0000256" key="5">
    <source>
        <dbReference type="ARBA" id="ARBA00022729"/>
    </source>
</evidence>
<evidence type="ECO:0000313" key="10">
    <source>
        <dbReference type="Proteomes" id="UP000192223"/>
    </source>
</evidence>
<keyword evidence="7" id="KW-0873">Pyrrolidone carboxylic acid</keyword>
<reference evidence="11" key="1">
    <citation type="submission" date="2025-08" db="UniProtKB">
        <authorList>
            <consortium name="RefSeq"/>
        </authorList>
    </citation>
    <scope>IDENTIFICATION</scope>
    <source>
        <tissue evidence="11">Entire body</tissue>
    </source>
</reference>
<keyword evidence="10" id="KW-1185">Reference proteome</keyword>
<proteinExistence type="inferred from homology"/>
<evidence type="ECO:0000313" key="11">
    <source>
        <dbReference type="RefSeq" id="XP_025834751.1"/>
    </source>
</evidence>
<dbReference type="Pfam" id="PF06377">
    <property type="entry name" value="Adipokin_hormo"/>
    <property type="match status" value="1"/>
</dbReference>